<dbReference type="Proteomes" id="UP000198211">
    <property type="component" value="Unassembled WGS sequence"/>
</dbReference>
<dbReference type="InterPro" id="IPR011993">
    <property type="entry name" value="PH-like_dom_sf"/>
</dbReference>
<dbReference type="EMBL" id="NBNE01000583">
    <property type="protein sequence ID" value="OWZ18468.1"/>
    <property type="molecule type" value="Genomic_DNA"/>
</dbReference>
<accession>A0A225WMH4</accession>
<dbReference type="AlphaFoldDB" id="A0A225WMH4"/>
<dbReference type="OrthoDB" id="6019893at2759"/>
<name>A0A225WMH4_9STRA</name>
<organism evidence="2 3">
    <name type="scientific">Phytophthora megakarya</name>
    <dbReference type="NCBI Taxonomy" id="4795"/>
    <lineage>
        <taxon>Eukaryota</taxon>
        <taxon>Sar</taxon>
        <taxon>Stramenopiles</taxon>
        <taxon>Oomycota</taxon>
        <taxon>Peronosporomycetes</taxon>
        <taxon>Peronosporales</taxon>
        <taxon>Peronosporaceae</taxon>
        <taxon>Phytophthora</taxon>
    </lineage>
</organism>
<dbReference type="Gene3D" id="2.30.29.30">
    <property type="entry name" value="Pleckstrin-homology domain (PH domain)/Phosphotyrosine-binding domain (PTB)"/>
    <property type="match status" value="1"/>
</dbReference>
<feature type="compositionally biased region" description="Basic and acidic residues" evidence="1">
    <location>
        <begin position="12"/>
        <end position="23"/>
    </location>
</feature>
<sequence>MWRKLHPSSTGDQHKLNQPDDQLQRRSRLFSHDKNIPVNSITAIVSGKQTTVFRRTVANKSNGRVCLSILTSTRTLDICANSLNEFHELYRGFSLLLEEIKRKRNELE</sequence>
<evidence type="ECO:0000313" key="2">
    <source>
        <dbReference type="EMBL" id="OWZ18468.1"/>
    </source>
</evidence>
<gene>
    <name evidence="2" type="ORF">PHMEG_0007440</name>
</gene>
<feature type="region of interest" description="Disordered" evidence="1">
    <location>
        <begin position="1"/>
        <end position="23"/>
    </location>
</feature>
<proteinExistence type="predicted"/>
<keyword evidence="3" id="KW-1185">Reference proteome</keyword>
<protein>
    <submittedName>
        <fullName evidence="2">Uncharacterized protein</fullName>
    </submittedName>
</protein>
<comment type="caution">
    <text evidence="2">The sequence shown here is derived from an EMBL/GenBank/DDBJ whole genome shotgun (WGS) entry which is preliminary data.</text>
</comment>
<reference evidence="3" key="1">
    <citation type="submission" date="2017-03" db="EMBL/GenBank/DDBJ databases">
        <title>Phytopthora megakarya and P. palmivora, two closely related causual agents of cacao black pod achieved similar genome size and gene model numbers by different mechanisms.</title>
        <authorList>
            <person name="Ali S."/>
            <person name="Shao J."/>
            <person name="Larry D.J."/>
            <person name="Kronmiller B."/>
            <person name="Shen D."/>
            <person name="Strem M.D."/>
            <person name="Melnick R.L."/>
            <person name="Guiltinan M.J."/>
            <person name="Tyler B.M."/>
            <person name="Meinhardt L.W."/>
            <person name="Bailey B.A."/>
        </authorList>
    </citation>
    <scope>NUCLEOTIDE SEQUENCE [LARGE SCALE GENOMIC DNA]</scope>
    <source>
        <strain evidence="3">zdho120</strain>
    </source>
</reference>
<evidence type="ECO:0000313" key="3">
    <source>
        <dbReference type="Proteomes" id="UP000198211"/>
    </source>
</evidence>
<evidence type="ECO:0000256" key="1">
    <source>
        <dbReference type="SAM" id="MobiDB-lite"/>
    </source>
</evidence>
<dbReference type="SUPFAM" id="SSF50729">
    <property type="entry name" value="PH domain-like"/>
    <property type="match status" value="1"/>
</dbReference>